<dbReference type="Proteomes" id="UP000077654">
    <property type="component" value="Chromosome"/>
</dbReference>
<evidence type="ECO:0000256" key="7">
    <source>
        <dbReference type="RuleBase" id="RU003653"/>
    </source>
</evidence>
<dbReference type="GO" id="GO:0046872">
    <property type="term" value="F:metal ion binding"/>
    <property type="evidence" value="ECO:0007669"/>
    <property type="project" value="UniProtKB-UniRule"/>
</dbReference>
<evidence type="ECO:0000259" key="8">
    <source>
        <dbReference type="Pfam" id="PF00557"/>
    </source>
</evidence>
<dbReference type="Pfam" id="PF00557">
    <property type="entry name" value="Peptidase_M24"/>
    <property type="match status" value="1"/>
</dbReference>
<sequence>MTIPIKKKNEIEKMRIAGKLVAEVLEMIEQYVVPGISTGELDFICHNYITKIQKAKPACLGYNGFPKSVCISANNIVCHGIPNNNHILKNGDIVNIDIAIIKNKYYGDASRMFFVGKPTKLGKLLCETTQESLYLSLYKIKPGIQINQIGKTIQKYIEEQNFSIVREYCGHGIGSKFHEEPQILHHNYYDSEKIVLQSGMTFTIEPIINAGRPEVHCMNDGWTIKTKDNSLSAQYEHTILINEEGCEILTIQKTEKIPKILKNLY</sequence>
<dbReference type="InterPro" id="IPR002467">
    <property type="entry name" value="Pept_M24A_MAP1"/>
</dbReference>
<dbReference type="NCBIfam" id="TIGR00500">
    <property type="entry name" value="met_pdase_I"/>
    <property type="match status" value="1"/>
</dbReference>
<evidence type="ECO:0000256" key="2">
    <source>
        <dbReference type="ARBA" id="ARBA00022438"/>
    </source>
</evidence>
<keyword evidence="4 6" id="KW-0479">Metal-binding</keyword>
<dbReference type="Gene3D" id="3.90.230.10">
    <property type="entry name" value="Creatinase/methionine aminopeptidase superfamily"/>
    <property type="match status" value="1"/>
</dbReference>
<dbReference type="PATRIC" id="fig|118110.3.peg.218"/>
<dbReference type="PROSITE" id="PS00680">
    <property type="entry name" value="MAP_1"/>
    <property type="match status" value="1"/>
</dbReference>
<comment type="subunit">
    <text evidence="6">Monomer.</text>
</comment>
<evidence type="ECO:0000256" key="4">
    <source>
        <dbReference type="ARBA" id="ARBA00022723"/>
    </source>
</evidence>
<feature type="binding site" evidence="6">
    <location>
        <position position="171"/>
    </location>
    <ligand>
        <name>a divalent metal cation</name>
        <dbReference type="ChEBI" id="CHEBI:60240"/>
        <label>2</label>
        <note>catalytic</note>
    </ligand>
</feature>
<dbReference type="EMBL" id="CP011299">
    <property type="protein sequence ID" value="ANF17304.1"/>
    <property type="molecule type" value="Genomic_DNA"/>
</dbReference>
<dbReference type="GO" id="GO:0005829">
    <property type="term" value="C:cytosol"/>
    <property type="evidence" value="ECO:0007669"/>
    <property type="project" value="TreeGrafter"/>
</dbReference>
<evidence type="ECO:0000256" key="5">
    <source>
        <dbReference type="ARBA" id="ARBA00022801"/>
    </source>
</evidence>
<feature type="binding site" evidence="6">
    <location>
        <position position="97"/>
    </location>
    <ligand>
        <name>a divalent metal cation</name>
        <dbReference type="ChEBI" id="CHEBI:60240"/>
        <label>1</label>
    </ligand>
</feature>
<keyword evidence="2 6" id="KW-0031">Aminopeptidase</keyword>
<keyword evidence="5 6" id="KW-0378">Hydrolase</keyword>
<dbReference type="PANTHER" id="PTHR43330:SF27">
    <property type="entry name" value="METHIONINE AMINOPEPTIDASE"/>
    <property type="match status" value="1"/>
</dbReference>
<dbReference type="SUPFAM" id="SSF55920">
    <property type="entry name" value="Creatinase/aminopeptidase"/>
    <property type="match status" value="1"/>
</dbReference>
<dbReference type="GO" id="GO:0004239">
    <property type="term" value="F:initiator methionyl aminopeptidase activity"/>
    <property type="evidence" value="ECO:0007669"/>
    <property type="project" value="UniProtKB-UniRule"/>
</dbReference>
<dbReference type="EC" id="3.4.11.18" evidence="6 7"/>
<dbReference type="InterPro" id="IPR036005">
    <property type="entry name" value="Creatinase/aminopeptidase-like"/>
</dbReference>
<comment type="catalytic activity">
    <reaction evidence="6 7">
        <text>Release of N-terminal amino acids, preferentially methionine, from peptides and arylamides.</text>
        <dbReference type="EC" id="3.4.11.18"/>
    </reaction>
</comment>
<dbReference type="PANTHER" id="PTHR43330">
    <property type="entry name" value="METHIONINE AMINOPEPTIDASE"/>
    <property type="match status" value="1"/>
</dbReference>
<dbReference type="PRINTS" id="PR00599">
    <property type="entry name" value="MAPEPTIDASE"/>
</dbReference>
<comment type="cofactor">
    <cofactor evidence="6">
        <name>Co(2+)</name>
        <dbReference type="ChEBI" id="CHEBI:48828"/>
    </cofactor>
    <cofactor evidence="6">
        <name>Zn(2+)</name>
        <dbReference type="ChEBI" id="CHEBI:29105"/>
    </cofactor>
    <cofactor evidence="6">
        <name>Mn(2+)</name>
        <dbReference type="ChEBI" id="CHEBI:29035"/>
    </cofactor>
    <cofactor evidence="6">
        <name>Fe(2+)</name>
        <dbReference type="ChEBI" id="CHEBI:29033"/>
    </cofactor>
    <text evidence="6">Binds 2 divalent metal cations per subunit. Has a high-affinity and a low affinity metal-binding site. The true nature of the physiological cofactor is under debate. The enzyme is active with cobalt, zinc, manganese or divalent iron ions. Most likely, methionine aminopeptidases function as mononuclear Fe(2+)-metalloproteases under physiological conditions, and the catalytically relevant metal-binding site has been assigned to the histidine-containing high-affinity site.</text>
</comment>
<protein>
    <recommendedName>
        <fullName evidence="6 7">Methionine aminopeptidase</fullName>
        <shortName evidence="6">MAP</shortName>
        <shortName evidence="6">MetAP</shortName>
        <ecNumber evidence="6 7">3.4.11.18</ecNumber>
    </recommendedName>
    <alternativeName>
        <fullName evidence="6">Peptidase M</fullName>
    </alternativeName>
</protein>
<feature type="binding site" evidence="6">
    <location>
        <position position="108"/>
    </location>
    <ligand>
        <name>a divalent metal cation</name>
        <dbReference type="ChEBI" id="CHEBI:60240"/>
        <label>2</label>
        <note>catalytic</note>
    </ligand>
</feature>
<feature type="binding site" evidence="6">
    <location>
        <position position="108"/>
    </location>
    <ligand>
        <name>a divalent metal cation</name>
        <dbReference type="ChEBI" id="CHEBI:60240"/>
        <label>1</label>
    </ligand>
</feature>
<dbReference type="GO" id="GO:0006508">
    <property type="term" value="P:proteolysis"/>
    <property type="evidence" value="ECO:0007669"/>
    <property type="project" value="UniProtKB-KW"/>
</dbReference>
<dbReference type="InterPro" id="IPR000994">
    <property type="entry name" value="Pept_M24"/>
</dbReference>
<feature type="domain" description="Peptidase M24" evidence="8">
    <location>
        <begin position="12"/>
        <end position="243"/>
    </location>
</feature>
<comment type="function">
    <text evidence="1 6">Removes the N-terminal methionine from nascent proteins. The N-terminal methionine is often cleaved when the second residue in the primary sequence is small and uncharged (Met-Ala-, Cys, Gly, Pro, Ser, Thr, or Val). Requires deformylation of the N(alpha)-formylated initiator methionine before it can be hydrolyzed.</text>
</comment>
<name>A0A172WEA6_BUCSC</name>
<dbReference type="InterPro" id="IPR001714">
    <property type="entry name" value="Pept_M24_MAP"/>
</dbReference>
<evidence type="ECO:0000256" key="3">
    <source>
        <dbReference type="ARBA" id="ARBA00022670"/>
    </source>
</evidence>
<dbReference type="HAMAP" id="MF_01974">
    <property type="entry name" value="MetAP_1"/>
    <property type="match status" value="1"/>
</dbReference>
<dbReference type="RefSeq" id="WP_075474428.1">
    <property type="nucleotide sequence ID" value="NZ_CP011299.1"/>
</dbReference>
<gene>
    <name evidence="6" type="primary">map</name>
    <name evidence="9" type="ORF">XW81_01075</name>
</gene>
<dbReference type="CDD" id="cd01086">
    <property type="entry name" value="MetAP1"/>
    <property type="match status" value="1"/>
</dbReference>
<feature type="binding site" evidence="6">
    <location>
        <position position="236"/>
    </location>
    <ligand>
        <name>a divalent metal cation</name>
        <dbReference type="ChEBI" id="CHEBI:60240"/>
        <label>2</label>
        <note>catalytic</note>
    </ligand>
</feature>
<accession>A0A172WEA6</accession>
<dbReference type="STRING" id="118110.XW81_01075"/>
<dbReference type="AlphaFoldDB" id="A0A172WEA6"/>
<dbReference type="GO" id="GO:0070006">
    <property type="term" value="F:metalloaminopeptidase activity"/>
    <property type="evidence" value="ECO:0007669"/>
    <property type="project" value="UniProtKB-UniRule"/>
</dbReference>
<keyword evidence="3 6" id="KW-0645">Protease</keyword>
<evidence type="ECO:0000256" key="6">
    <source>
        <dbReference type="HAMAP-Rule" id="MF_01974"/>
    </source>
</evidence>
<reference evidence="9 10" key="1">
    <citation type="submission" date="2015-04" db="EMBL/GenBank/DDBJ databases">
        <title>Buchnera aphidicola assembly.</title>
        <authorList>
            <person name="Zhang Y."/>
        </authorList>
    </citation>
    <scope>NUCLEOTIDE SEQUENCE [LARGE SCALE GENOMIC DNA]</scope>
    <source>
        <strain evidence="9 10">SC</strain>
    </source>
</reference>
<keyword evidence="10" id="KW-1185">Reference proteome</keyword>
<feature type="binding site" evidence="6">
    <location>
        <position position="178"/>
    </location>
    <ligand>
        <name>substrate</name>
    </ligand>
</feature>
<evidence type="ECO:0000256" key="1">
    <source>
        <dbReference type="ARBA" id="ARBA00002521"/>
    </source>
</evidence>
<feature type="binding site" evidence="6">
    <location>
        <position position="79"/>
    </location>
    <ligand>
        <name>substrate</name>
    </ligand>
</feature>
<evidence type="ECO:0000313" key="9">
    <source>
        <dbReference type="EMBL" id="ANF17304.1"/>
    </source>
</evidence>
<feature type="binding site" evidence="6">
    <location>
        <position position="205"/>
    </location>
    <ligand>
        <name>a divalent metal cation</name>
        <dbReference type="ChEBI" id="CHEBI:60240"/>
        <label>2</label>
        <note>catalytic</note>
    </ligand>
</feature>
<feature type="binding site" evidence="6">
    <location>
        <position position="236"/>
    </location>
    <ligand>
        <name>a divalent metal cation</name>
        <dbReference type="ChEBI" id="CHEBI:60240"/>
        <label>1</label>
    </ligand>
</feature>
<organism evidence="9 10">
    <name type="scientific">Buchnera aphidicola subsp. Schlechtendalia chinensis</name>
    <dbReference type="NCBI Taxonomy" id="118110"/>
    <lineage>
        <taxon>Bacteria</taxon>
        <taxon>Pseudomonadati</taxon>
        <taxon>Pseudomonadota</taxon>
        <taxon>Gammaproteobacteria</taxon>
        <taxon>Enterobacterales</taxon>
        <taxon>Erwiniaceae</taxon>
        <taxon>Buchnera</taxon>
    </lineage>
</organism>
<evidence type="ECO:0000313" key="10">
    <source>
        <dbReference type="Proteomes" id="UP000077654"/>
    </source>
</evidence>
<proteinExistence type="inferred from homology"/>
<comment type="similarity">
    <text evidence="6">Belongs to the peptidase M24A family. Methionine aminopeptidase type 1 subfamily.</text>
</comment>